<dbReference type="Pfam" id="PF04937">
    <property type="entry name" value="DUF659"/>
    <property type="match status" value="1"/>
</dbReference>
<dbReference type="EMBL" id="QJKJ01001079">
    <property type="protein sequence ID" value="RDY09292.1"/>
    <property type="molecule type" value="Genomic_DNA"/>
</dbReference>
<dbReference type="OrthoDB" id="2013475at2759"/>
<reference evidence="2" key="1">
    <citation type="submission" date="2018-05" db="EMBL/GenBank/DDBJ databases">
        <title>Draft genome of Mucuna pruriens seed.</title>
        <authorList>
            <person name="Nnadi N.E."/>
            <person name="Vos R."/>
            <person name="Hasami M.H."/>
            <person name="Devisetty U.K."/>
            <person name="Aguiy J.C."/>
        </authorList>
    </citation>
    <scope>NUCLEOTIDE SEQUENCE [LARGE SCALE GENOMIC DNA]</scope>
    <source>
        <strain evidence="2">JCA_2017</strain>
    </source>
</reference>
<dbReference type="STRING" id="157652.A0A371I2M2"/>
<sequence length="237" mass="27394">MKQPKISQGMIKALRKKLVEAMPKLIIYECLLMYLTNSPRLYNLLTTAAKLGPSIECPTPYEISKVCLEDEYKIMQSWINELKPTWKESGVTIMCDGWTNSINHMHIMNFFVYCSKGMVILKSIDASNVASKNVDYYLKLLDKVMEKVREEYVIQVVIDNETTLKFSSLKLMKKSLSLLVFIWICAWKILRKDLHLKPKRLLRAKSFGIKAINIIKAFVPIVKVLKLLDGDEISNQR</sequence>
<protein>
    <recommendedName>
        <fullName evidence="1">DUF659 domain-containing protein</fullName>
    </recommendedName>
</protein>
<dbReference type="Proteomes" id="UP000257109">
    <property type="component" value="Unassembled WGS sequence"/>
</dbReference>
<keyword evidence="3" id="KW-1185">Reference proteome</keyword>
<dbReference type="PANTHER" id="PTHR32166:SF122">
    <property type="entry name" value="OS09G0499600 PROTEIN"/>
    <property type="match status" value="1"/>
</dbReference>
<evidence type="ECO:0000313" key="3">
    <source>
        <dbReference type="Proteomes" id="UP000257109"/>
    </source>
</evidence>
<evidence type="ECO:0000259" key="1">
    <source>
        <dbReference type="Pfam" id="PF04937"/>
    </source>
</evidence>
<feature type="non-terminal residue" evidence="2">
    <location>
        <position position="237"/>
    </location>
</feature>
<proteinExistence type="predicted"/>
<comment type="caution">
    <text evidence="2">The sequence shown here is derived from an EMBL/GenBank/DDBJ whole genome shotgun (WGS) entry which is preliminary data.</text>
</comment>
<organism evidence="2 3">
    <name type="scientific">Mucuna pruriens</name>
    <name type="common">Velvet bean</name>
    <name type="synonym">Dolichos pruriens</name>
    <dbReference type="NCBI Taxonomy" id="157652"/>
    <lineage>
        <taxon>Eukaryota</taxon>
        <taxon>Viridiplantae</taxon>
        <taxon>Streptophyta</taxon>
        <taxon>Embryophyta</taxon>
        <taxon>Tracheophyta</taxon>
        <taxon>Spermatophyta</taxon>
        <taxon>Magnoliopsida</taxon>
        <taxon>eudicotyledons</taxon>
        <taxon>Gunneridae</taxon>
        <taxon>Pentapetalae</taxon>
        <taxon>rosids</taxon>
        <taxon>fabids</taxon>
        <taxon>Fabales</taxon>
        <taxon>Fabaceae</taxon>
        <taxon>Papilionoideae</taxon>
        <taxon>50 kb inversion clade</taxon>
        <taxon>NPAAA clade</taxon>
        <taxon>indigoferoid/millettioid clade</taxon>
        <taxon>Phaseoleae</taxon>
        <taxon>Mucuna</taxon>
    </lineage>
</organism>
<dbReference type="InterPro" id="IPR007021">
    <property type="entry name" value="DUF659"/>
</dbReference>
<feature type="domain" description="DUF659" evidence="1">
    <location>
        <begin position="58"/>
        <end position="182"/>
    </location>
</feature>
<dbReference type="AlphaFoldDB" id="A0A371I2M2"/>
<gene>
    <name evidence="2" type="ORF">CR513_06347</name>
</gene>
<dbReference type="PANTHER" id="PTHR32166">
    <property type="entry name" value="OSJNBA0013A04.12 PROTEIN"/>
    <property type="match status" value="1"/>
</dbReference>
<accession>A0A371I2M2</accession>
<evidence type="ECO:0000313" key="2">
    <source>
        <dbReference type="EMBL" id="RDY09292.1"/>
    </source>
</evidence>
<name>A0A371I2M2_MUCPR</name>